<dbReference type="InterPro" id="IPR050784">
    <property type="entry name" value="IAP"/>
</dbReference>
<evidence type="ECO:0000313" key="1">
    <source>
        <dbReference type="EMBL" id="CAG2186110.1"/>
    </source>
</evidence>
<keyword evidence="2" id="KW-1185">Reference proteome</keyword>
<name>A0A8S3PQV5_MYTED</name>
<organism evidence="1 2">
    <name type="scientific">Mytilus edulis</name>
    <name type="common">Blue mussel</name>
    <dbReference type="NCBI Taxonomy" id="6550"/>
    <lineage>
        <taxon>Eukaryota</taxon>
        <taxon>Metazoa</taxon>
        <taxon>Spiralia</taxon>
        <taxon>Lophotrochozoa</taxon>
        <taxon>Mollusca</taxon>
        <taxon>Bivalvia</taxon>
        <taxon>Autobranchia</taxon>
        <taxon>Pteriomorphia</taxon>
        <taxon>Mytilida</taxon>
        <taxon>Mytiloidea</taxon>
        <taxon>Mytilidae</taxon>
        <taxon>Mytilinae</taxon>
        <taxon>Mytilus</taxon>
    </lineage>
</organism>
<dbReference type="PROSITE" id="PS50143">
    <property type="entry name" value="BIR_REPEAT_2"/>
    <property type="match status" value="1"/>
</dbReference>
<protein>
    <submittedName>
        <fullName evidence="1">Uncharacterized protein</fullName>
    </submittedName>
</protein>
<dbReference type="CDD" id="cd00022">
    <property type="entry name" value="BIR"/>
    <property type="match status" value="1"/>
</dbReference>
<accession>A0A8S3PQV5</accession>
<comment type="caution">
    <text evidence="1">The sequence shown here is derived from an EMBL/GenBank/DDBJ whole genome shotgun (WGS) entry which is preliminary data.</text>
</comment>
<dbReference type="Proteomes" id="UP000683360">
    <property type="component" value="Unassembled WGS sequence"/>
</dbReference>
<dbReference type="OrthoDB" id="6128279at2759"/>
<dbReference type="GO" id="GO:0051726">
    <property type="term" value="P:regulation of cell cycle"/>
    <property type="evidence" value="ECO:0007669"/>
    <property type="project" value="TreeGrafter"/>
</dbReference>
<dbReference type="PANTHER" id="PTHR10044:SF139">
    <property type="entry name" value="DEATH-ASSOCIATED INHIBITOR OF APOPTOSIS 2"/>
    <property type="match status" value="1"/>
</dbReference>
<dbReference type="AlphaFoldDB" id="A0A8S3PQV5"/>
<dbReference type="SMART" id="SM00238">
    <property type="entry name" value="BIR"/>
    <property type="match status" value="1"/>
</dbReference>
<dbReference type="PANTHER" id="PTHR10044">
    <property type="entry name" value="INHIBITOR OF APOPTOSIS"/>
    <property type="match status" value="1"/>
</dbReference>
<proteinExistence type="predicted"/>
<evidence type="ECO:0000313" key="2">
    <source>
        <dbReference type="Proteomes" id="UP000683360"/>
    </source>
</evidence>
<dbReference type="SUPFAM" id="SSF57924">
    <property type="entry name" value="Inhibitor of apoptosis (IAP) repeat"/>
    <property type="match status" value="1"/>
</dbReference>
<gene>
    <name evidence="1" type="ORF">MEDL_1721</name>
</gene>
<dbReference type="Pfam" id="PF00653">
    <property type="entry name" value="BIR"/>
    <property type="match status" value="1"/>
</dbReference>
<reference evidence="1" key="1">
    <citation type="submission" date="2021-03" db="EMBL/GenBank/DDBJ databases">
        <authorList>
            <person name="Bekaert M."/>
        </authorList>
    </citation>
    <scope>NUCLEOTIDE SEQUENCE</scope>
</reference>
<dbReference type="EMBL" id="CAJPWZ010000117">
    <property type="protein sequence ID" value="CAG2186110.1"/>
    <property type="molecule type" value="Genomic_DNA"/>
</dbReference>
<dbReference type="Gene3D" id="1.10.1170.10">
    <property type="entry name" value="Inhibitor Of Apoptosis Protein (2mihbC-IAP-1), Chain A"/>
    <property type="match status" value="1"/>
</dbReference>
<dbReference type="GO" id="GO:0005737">
    <property type="term" value="C:cytoplasm"/>
    <property type="evidence" value="ECO:0007669"/>
    <property type="project" value="TreeGrafter"/>
</dbReference>
<sequence>MCGILTAPTTWKAHETAVEAHKRLSKDCPYIRSVCLNFNTSNVTELAEFYVHKEYTEIQKRINSFEDCPYPEICKEYVNAARTGFFILIFNPYNNVMKDVESRIATFQNKWKTTIKQTPEMMAIAGFYCVADEDGDSDCVRCFYCNGGLRRWEPADEPWEKHIIQLEDCKFVHLMRGDSYINHVRKNNKEKTEIEKLKKVSLEKGNTMSLSDMGFSIDDILYATSTFSENSEGSCDYEIEDLLDILIQRHESTKHQNI</sequence>
<dbReference type="GO" id="GO:0005634">
    <property type="term" value="C:nucleus"/>
    <property type="evidence" value="ECO:0007669"/>
    <property type="project" value="TreeGrafter"/>
</dbReference>
<dbReference type="InterPro" id="IPR001370">
    <property type="entry name" value="BIR_rpt"/>
</dbReference>